<protein>
    <submittedName>
        <fullName evidence="1">Uncharacterized protein</fullName>
    </submittedName>
</protein>
<accession>D5AAI6</accession>
<evidence type="ECO:0000313" key="1">
    <source>
        <dbReference type="EMBL" id="ADE76555.1"/>
    </source>
</evidence>
<sequence>MKRMTKIYLQRLLVLMVSLPLVLVQIKCKLLLVDSVLVEVYRCCSMFECGYYFVESYINFLPTSRGCGILHRMAVLKCFRYTYYRYWSLSFHFSRNELACSFLVGYL</sequence>
<dbReference type="AlphaFoldDB" id="D5AAI6"/>
<proteinExistence type="evidence at transcript level"/>
<organism evidence="1">
    <name type="scientific">Picea sitchensis</name>
    <name type="common">Sitka spruce</name>
    <name type="synonym">Pinus sitchensis</name>
    <dbReference type="NCBI Taxonomy" id="3332"/>
    <lineage>
        <taxon>Eukaryota</taxon>
        <taxon>Viridiplantae</taxon>
        <taxon>Streptophyta</taxon>
        <taxon>Embryophyta</taxon>
        <taxon>Tracheophyta</taxon>
        <taxon>Spermatophyta</taxon>
        <taxon>Pinopsida</taxon>
        <taxon>Pinidae</taxon>
        <taxon>Conifers I</taxon>
        <taxon>Pinales</taxon>
        <taxon>Pinaceae</taxon>
        <taxon>Picea</taxon>
    </lineage>
</organism>
<reference evidence="1" key="1">
    <citation type="submission" date="2010-04" db="EMBL/GenBank/DDBJ databases">
        <authorList>
            <person name="Reid K.E."/>
            <person name="Liao N."/>
            <person name="Chan S."/>
            <person name="Docking R."/>
            <person name="Taylor G."/>
            <person name="Moore R."/>
            <person name="Mayo M."/>
            <person name="Munro S."/>
            <person name="King J."/>
            <person name="Yanchuk A."/>
            <person name="Holt R."/>
            <person name="Jones S."/>
            <person name="Marra M."/>
            <person name="Ritland C.E."/>
            <person name="Ritland K."/>
            <person name="Bohlmann J."/>
        </authorList>
    </citation>
    <scope>NUCLEOTIDE SEQUENCE</scope>
    <source>
        <tissue evidence="1">Bud</tissue>
    </source>
</reference>
<dbReference type="EMBL" id="BT123220">
    <property type="protein sequence ID" value="ADE76555.1"/>
    <property type="molecule type" value="mRNA"/>
</dbReference>
<name>D5AAI6_PICSI</name>